<name>A0A9D4B578_9SAUR</name>
<comment type="caution">
    <text evidence="2">The sequence shown here is derived from an EMBL/GenBank/DDBJ whole genome shotgun (WGS) entry which is preliminary data.</text>
</comment>
<keyword evidence="3" id="KW-1185">Reference proteome</keyword>
<dbReference type="EMBL" id="JAHDVG010000469">
    <property type="protein sequence ID" value="KAH1181021.1"/>
    <property type="molecule type" value="Genomic_DNA"/>
</dbReference>
<organism evidence="2 3">
    <name type="scientific">Mauremys mutica</name>
    <name type="common">yellowpond turtle</name>
    <dbReference type="NCBI Taxonomy" id="74926"/>
    <lineage>
        <taxon>Eukaryota</taxon>
        <taxon>Metazoa</taxon>
        <taxon>Chordata</taxon>
        <taxon>Craniata</taxon>
        <taxon>Vertebrata</taxon>
        <taxon>Euteleostomi</taxon>
        <taxon>Archelosauria</taxon>
        <taxon>Testudinata</taxon>
        <taxon>Testudines</taxon>
        <taxon>Cryptodira</taxon>
        <taxon>Durocryptodira</taxon>
        <taxon>Testudinoidea</taxon>
        <taxon>Geoemydidae</taxon>
        <taxon>Geoemydinae</taxon>
        <taxon>Mauremys</taxon>
    </lineage>
</organism>
<evidence type="ECO:0000256" key="1">
    <source>
        <dbReference type="SAM" id="Phobius"/>
    </source>
</evidence>
<sequence>ILALGLIVGLAVTAGLALALLGCFLMKTAVSRRRTHRDPIPDRSSLAAEDQIQCAEVTRAGPDQDSQCPTSLCEPHIPCLPEQSPGEGDSNGAC</sequence>
<keyword evidence="1" id="KW-0472">Membrane</keyword>
<dbReference type="Proteomes" id="UP000827986">
    <property type="component" value="Unassembled WGS sequence"/>
</dbReference>
<feature type="transmembrane region" description="Helical" evidence="1">
    <location>
        <begin position="6"/>
        <end position="26"/>
    </location>
</feature>
<protein>
    <submittedName>
        <fullName evidence="2">Uncharacterized protein</fullName>
    </submittedName>
</protein>
<evidence type="ECO:0000313" key="3">
    <source>
        <dbReference type="Proteomes" id="UP000827986"/>
    </source>
</evidence>
<keyword evidence="1" id="KW-1133">Transmembrane helix</keyword>
<evidence type="ECO:0000313" key="2">
    <source>
        <dbReference type="EMBL" id="KAH1181021.1"/>
    </source>
</evidence>
<reference evidence="2" key="1">
    <citation type="submission" date="2021-09" db="EMBL/GenBank/DDBJ databases">
        <title>The genome of Mauremys mutica provides insights into the evolution of semi-aquatic lifestyle.</title>
        <authorList>
            <person name="Gong S."/>
            <person name="Gao Y."/>
        </authorList>
    </citation>
    <scope>NUCLEOTIDE SEQUENCE</scope>
    <source>
        <strain evidence="2">MM-2020</strain>
        <tissue evidence="2">Muscle</tissue>
    </source>
</reference>
<accession>A0A9D4B578</accession>
<dbReference type="AlphaFoldDB" id="A0A9D4B578"/>
<feature type="non-terminal residue" evidence="2">
    <location>
        <position position="1"/>
    </location>
</feature>
<keyword evidence="1" id="KW-0812">Transmembrane</keyword>
<proteinExistence type="predicted"/>
<gene>
    <name evidence="2" type="ORF">KIL84_001955</name>
</gene>